<reference evidence="2 3" key="2">
    <citation type="journal article" date="2016" name="Genome Announc.">
        <title>Complete Genome Sequence of a Strain of Azospirillum thiophilum Isolated from a Sulfide Spring.</title>
        <authorList>
            <person name="Fomenkov A."/>
            <person name="Vincze T."/>
            <person name="Grabovich M."/>
            <person name="Anton B.P."/>
            <person name="Dubinina G."/>
            <person name="Orlova M."/>
            <person name="Belousova E."/>
            <person name="Roberts R.J."/>
        </authorList>
    </citation>
    <scope>NUCLEOTIDE SEQUENCE [LARGE SCALE GENOMIC DNA]</scope>
    <source>
        <strain evidence="2 3">BV-S</strain>
    </source>
</reference>
<gene>
    <name evidence="2" type="ORF">AL072_20315</name>
</gene>
<dbReference type="AlphaFoldDB" id="A0AAC8ZV85"/>
<proteinExistence type="predicted"/>
<dbReference type="RefSeq" id="WP_045584066.1">
    <property type="nucleotide sequence ID" value="NZ_CP012403.1"/>
</dbReference>
<dbReference type="InterPro" id="IPR036873">
    <property type="entry name" value="Rhodanese-like_dom_sf"/>
</dbReference>
<reference evidence="3" key="1">
    <citation type="submission" date="2015-12" db="EMBL/GenBank/DDBJ databases">
        <title>Complete Genome Sequence of Azospirillum thiophilum BV-S.</title>
        <authorList>
            <person name="Fomenkov A."/>
            <person name="Vincze T."/>
            <person name="Grabovich M."/>
            <person name="Dubinina G."/>
            <person name="Orlova M."/>
            <person name="Belousova E."/>
            <person name="Roberts R.J."/>
        </authorList>
    </citation>
    <scope>NUCLEOTIDE SEQUENCE [LARGE SCALE GENOMIC DNA]</scope>
    <source>
        <strain evidence="3">BV-S</strain>
    </source>
</reference>
<evidence type="ECO:0000313" key="2">
    <source>
        <dbReference type="EMBL" id="ALG73388.1"/>
    </source>
</evidence>
<organism evidence="2 3">
    <name type="scientific">Azospirillum thiophilum</name>
    <dbReference type="NCBI Taxonomy" id="528244"/>
    <lineage>
        <taxon>Bacteria</taxon>
        <taxon>Pseudomonadati</taxon>
        <taxon>Pseudomonadota</taxon>
        <taxon>Alphaproteobacteria</taxon>
        <taxon>Rhodospirillales</taxon>
        <taxon>Azospirillaceae</taxon>
        <taxon>Azospirillum</taxon>
    </lineage>
</organism>
<feature type="domain" description="Rhodanese" evidence="1">
    <location>
        <begin position="39"/>
        <end position="129"/>
    </location>
</feature>
<dbReference type="InterPro" id="IPR050229">
    <property type="entry name" value="GlpE_sulfurtransferase"/>
</dbReference>
<dbReference type="KEGG" id="ati:AL072_20315"/>
<protein>
    <submittedName>
        <fullName evidence="2">Rhodanese</fullName>
    </submittedName>
</protein>
<dbReference type="InterPro" id="IPR001307">
    <property type="entry name" value="Thiosulphate_STrfase_CS"/>
</dbReference>
<dbReference type="EMBL" id="CP012403">
    <property type="protein sequence ID" value="ALG73388.1"/>
    <property type="molecule type" value="Genomic_DNA"/>
</dbReference>
<dbReference type="Proteomes" id="UP000069935">
    <property type="component" value="Chromosome 3"/>
</dbReference>
<dbReference type="PROSITE" id="PS50206">
    <property type="entry name" value="RHODANESE_3"/>
    <property type="match status" value="1"/>
</dbReference>
<dbReference type="InterPro" id="IPR001763">
    <property type="entry name" value="Rhodanese-like_dom"/>
</dbReference>
<dbReference type="GO" id="GO:0004792">
    <property type="term" value="F:thiosulfate-cyanide sulfurtransferase activity"/>
    <property type="evidence" value="ECO:0007669"/>
    <property type="project" value="InterPro"/>
</dbReference>
<dbReference type="PANTHER" id="PTHR43031">
    <property type="entry name" value="FAD-DEPENDENT OXIDOREDUCTASE"/>
    <property type="match status" value="1"/>
</dbReference>
<accession>A0AAC8ZV85</accession>
<keyword evidence="3" id="KW-1185">Reference proteome</keyword>
<name>A0AAC8ZV85_9PROT</name>
<dbReference type="Pfam" id="PF00581">
    <property type="entry name" value="Rhodanese"/>
    <property type="match status" value="1"/>
</dbReference>
<evidence type="ECO:0000259" key="1">
    <source>
        <dbReference type="PROSITE" id="PS50206"/>
    </source>
</evidence>
<sequence>MATSVTAVPPAPSAEACEHFAAEFTFETDCWDTHEALEKGADFVLLDVRSPALFAKGHIPGAINLPHGKIVGSRMADWPEDTIFVTYCAGPHCNGAARGALRLARLGRPVKLMAGGVTGWLDEGFTLVSDEAT</sequence>
<dbReference type="PANTHER" id="PTHR43031:SF1">
    <property type="entry name" value="PYRIDINE NUCLEOTIDE-DISULPHIDE OXIDOREDUCTASE"/>
    <property type="match status" value="1"/>
</dbReference>
<dbReference type="Gene3D" id="3.40.250.10">
    <property type="entry name" value="Rhodanese-like domain"/>
    <property type="match status" value="1"/>
</dbReference>
<dbReference type="SMART" id="SM00450">
    <property type="entry name" value="RHOD"/>
    <property type="match status" value="1"/>
</dbReference>
<dbReference type="SUPFAM" id="SSF52821">
    <property type="entry name" value="Rhodanese/Cell cycle control phosphatase"/>
    <property type="match status" value="1"/>
</dbReference>
<evidence type="ECO:0000313" key="3">
    <source>
        <dbReference type="Proteomes" id="UP000069935"/>
    </source>
</evidence>
<dbReference type="PROSITE" id="PS00380">
    <property type="entry name" value="RHODANESE_1"/>
    <property type="match status" value="1"/>
</dbReference>